<name>A0ABU3WVU6_9NOCA</name>
<protein>
    <recommendedName>
        <fullName evidence="3">TetR family transcriptional regulator</fullName>
    </recommendedName>
</protein>
<comment type="caution">
    <text evidence="1">The sequence shown here is derived from an EMBL/GenBank/DDBJ whole genome shotgun (WGS) entry which is preliminary data.</text>
</comment>
<dbReference type="EMBL" id="WBMO01000005">
    <property type="protein sequence ID" value="MDV2478122.1"/>
    <property type="molecule type" value="Genomic_DNA"/>
</dbReference>
<evidence type="ECO:0000313" key="2">
    <source>
        <dbReference type="Proteomes" id="UP001275440"/>
    </source>
</evidence>
<proteinExistence type="predicted"/>
<keyword evidence="2" id="KW-1185">Reference proteome</keyword>
<accession>A0ABU3WVU6</accession>
<organism evidence="1 2">
    <name type="scientific">Rhodococcus zopfii</name>
    <dbReference type="NCBI Taxonomy" id="43772"/>
    <lineage>
        <taxon>Bacteria</taxon>
        <taxon>Bacillati</taxon>
        <taxon>Actinomycetota</taxon>
        <taxon>Actinomycetes</taxon>
        <taxon>Mycobacteriales</taxon>
        <taxon>Nocardiaceae</taxon>
        <taxon>Rhodococcus</taxon>
    </lineage>
</organism>
<evidence type="ECO:0008006" key="3">
    <source>
        <dbReference type="Google" id="ProtNLM"/>
    </source>
</evidence>
<gene>
    <name evidence="1" type="ORF">F8M49_26875</name>
</gene>
<dbReference type="Proteomes" id="UP001275440">
    <property type="component" value="Unassembled WGS sequence"/>
</dbReference>
<reference evidence="1 2" key="1">
    <citation type="submission" date="2019-10" db="EMBL/GenBank/DDBJ databases">
        <title>Draft Genome Assembly of Rhodococcus zopfii DSM44189.</title>
        <authorList>
            <person name="Sutton J.M."/>
            <person name="Akob D.M."/>
            <person name="Bushman T.J."/>
        </authorList>
    </citation>
    <scope>NUCLEOTIDE SEQUENCE [LARGE SCALE GENOMIC DNA]</scope>
    <source>
        <strain evidence="1 2">DSM 44189</strain>
    </source>
</reference>
<sequence>MWPTHWPTIAREIARVTETALSAARTGDLPSFADAVSDLVELPYEQVTAVHAGMMRELLEELHPDGLAGEDVQAVFERCARGAVQAAPDALVAVLTGALGVADPEAPKARPEQYLSAGLVVLADLAATRKVEPGPYVRRAIGEIERAETVEMP</sequence>
<evidence type="ECO:0000313" key="1">
    <source>
        <dbReference type="EMBL" id="MDV2478122.1"/>
    </source>
</evidence>